<evidence type="ECO:0000256" key="5">
    <source>
        <dbReference type="ARBA" id="ARBA00023098"/>
    </source>
</evidence>
<dbReference type="CDD" id="cd09141">
    <property type="entry name" value="PLDc_vPLD1_2_yPLD_like_2"/>
    <property type="match status" value="1"/>
</dbReference>
<keyword evidence="3" id="KW-0378">Hydrolase</keyword>
<evidence type="ECO:0000313" key="8">
    <source>
        <dbReference type="Proteomes" id="UP000826234"/>
    </source>
</evidence>
<dbReference type="SMART" id="SM00155">
    <property type="entry name" value="PLDc"/>
    <property type="match status" value="1"/>
</dbReference>
<evidence type="ECO:0000256" key="2">
    <source>
        <dbReference type="ARBA" id="ARBA00022737"/>
    </source>
</evidence>
<dbReference type="EMBL" id="JAIPUX010000521">
    <property type="protein sequence ID" value="KAH0626010.1"/>
    <property type="molecule type" value="Genomic_DNA"/>
</dbReference>
<organism evidence="7 8">
    <name type="scientific">Phrynosoma platyrhinos</name>
    <name type="common">Desert horned lizard</name>
    <dbReference type="NCBI Taxonomy" id="52577"/>
    <lineage>
        <taxon>Eukaryota</taxon>
        <taxon>Metazoa</taxon>
        <taxon>Chordata</taxon>
        <taxon>Craniata</taxon>
        <taxon>Vertebrata</taxon>
        <taxon>Euteleostomi</taxon>
        <taxon>Lepidosauria</taxon>
        <taxon>Squamata</taxon>
        <taxon>Bifurcata</taxon>
        <taxon>Unidentata</taxon>
        <taxon>Episquamata</taxon>
        <taxon>Toxicofera</taxon>
        <taxon>Iguania</taxon>
        <taxon>Phrynosomatidae</taxon>
        <taxon>Phrynosomatinae</taxon>
        <taxon>Phrynosoma</taxon>
    </lineage>
</organism>
<evidence type="ECO:0000256" key="1">
    <source>
        <dbReference type="ARBA" id="ARBA00012027"/>
    </source>
</evidence>
<dbReference type="InterPro" id="IPR001736">
    <property type="entry name" value="PLipase_D/transphosphatidylase"/>
</dbReference>
<dbReference type="EC" id="3.1.4.4" evidence="1"/>
<keyword evidence="2" id="KW-0677">Repeat</keyword>
<keyword evidence="4" id="KW-0442">Lipid degradation</keyword>
<proteinExistence type="predicted"/>
<evidence type="ECO:0000259" key="6">
    <source>
        <dbReference type="PROSITE" id="PS50035"/>
    </source>
</evidence>
<name>A0ABQ7T8E6_PHRPL</name>
<dbReference type="SUPFAM" id="SSF56024">
    <property type="entry name" value="Phospholipase D/nuclease"/>
    <property type="match status" value="2"/>
</dbReference>
<sequence length="352" mass="39352">MPWRDVGVGVHGLAARDLARHFIQRWNFTKTVKAKYKGPEYPHLLPKSPRVTPRLPYVVPGAQKASVQVRSRAGRRGAEGGSEKKPFRVYVLLPLLPGFEGDIAQGGGNSIQAILHFTYRTLCRGEASIVGRLSAVMGEDWKNYISFCGLRTHGELRGKLLTELIYIHSKMLIADDRLVIIGSANINDRSLLGKRDSELAVLVEDMEFVTSVMDGQEYQAGRFALSLRLDCFRCILGVTSDLDIDIQDPVSDHFFHEIWQTRAASNADIYENVGSIMVVFRCLPTDAVQSHRALRDYVSVENLASVSPIIARDNLKKVQGHLVRFPLEFLAEESLLPPLNSKEGMIPVEVWT</sequence>
<dbReference type="PANTHER" id="PTHR18896">
    <property type="entry name" value="PHOSPHOLIPASE D"/>
    <property type="match status" value="1"/>
</dbReference>
<protein>
    <recommendedName>
        <fullName evidence="1">phospholipase D</fullName>
        <ecNumber evidence="1">3.1.4.4</ecNumber>
    </recommendedName>
</protein>
<evidence type="ECO:0000256" key="4">
    <source>
        <dbReference type="ARBA" id="ARBA00022963"/>
    </source>
</evidence>
<accession>A0ABQ7T8E6</accession>
<feature type="domain" description="PLD phosphodiesterase" evidence="6">
    <location>
        <begin position="163"/>
        <end position="190"/>
    </location>
</feature>
<evidence type="ECO:0000256" key="3">
    <source>
        <dbReference type="ARBA" id="ARBA00022801"/>
    </source>
</evidence>
<keyword evidence="8" id="KW-1185">Reference proteome</keyword>
<dbReference type="InterPro" id="IPR025202">
    <property type="entry name" value="PLD-like_dom"/>
</dbReference>
<dbReference type="PANTHER" id="PTHR18896:SF121">
    <property type="entry name" value="PHOSPHOLIPASE D2"/>
    <property type="match status" value="1"/>
</dbReference>
<dbReference type="Gene3D" id="3.30.870.10">
    <property type="entry name" value="Endonuclease Chain A"/>
    <property type="match status" value="2"/>
</dbReference>
<keyword evidence="5" id="KW-0443">Lipid metabolism</keyword>
<dbReference type="Proteomes" id="UP000826234">
    <property type="component" value="Unassembled WGS sequence"/>
</dbReference>
<reference evidence="7 8" key="1">
    <citation type="journal article" date="2022" name="Gigascience">
        <title>A chromosome-level genome assembly and annotation of the desert horned lizard, Phrynosoma platyrhinos, provides insight into chromosomal rearrangements among reptiles.</title>
        <authorList>
            <person name="Koochekian N."/>
            <person name="Ascanio A."/>
            <person name="Farleigh K."/>
            <person name="Card D.C."/>
            <person name="Schield D.R."/>
            <person name="Castoe T.A."/>
            <person name="Jezkova T."/>
        </authorList>
    </citation>
    <scope>NUCLEOTIDE SEQUENCE [LARGE SCALE GENOMIC DNA]</scope>
    <source>
        <strain evidence="7">NK-2021</strain>
    </source>
</reference>
<dbReference type="PROSITE" id="PS50035">
    <property type="entry name" value="PLD"/>
    <property type="match status" value="1"/>
</dbReference>
<dbReference type="InterPro" id="IPR015679">
    <property type="entry name" value="PLipase_D_fam"/>
</dbReference>
<dbReference type="Pfam" id="PF13091">
    <property type="entry name" value="PLDc_2"/>
    <property type="match status" value="1"/>
</dbReference>
<evidence type="ECO:0000313" key="7">
    <source>
        <dbReference type="EMBL" id="KAH0626010.1"/>
    </source>
</evidence>
<gene>
    <name evidence="7" type="ORF">JD844_000707</name>
</gene>
<comment type="caution">
    <text evidence="7">The sequence shown here is derived from an EMBL/GenBank/DDBJ whole genome shotgun (WGS) entry which is preliminary data.</text>
</comment>